<dbReference type="InterPro" id="IPR036885">
    <property type="entry name" value="SWIB_MDM2_dom_sf"/>
</dbReference>
<feature type="domain" description="DM2" evidence="10">
    <location>
        <begin position="51"/>
        <end position="132"/>
    </location>
</feature>
<dbReference type="Gene3D" id="2.30.30.380">
    <property type="entry name" value="Zn-finger domain of Sec23/24"/>
    <property type="match status" value="1"/>
</dbReference>
<dbReference type="SUPFAM" id="SSF90209">
    <property type="entry name" value="Ran binding protein zinc finger-like"/>
    <property type="match status" value="1"/>
</dbReference>
<accession>A0AAV2QJD3</accession>
<dbReference type="Proteomes" id="UP001497623">
    <property type="component" value="Unassembled WGS sequence"/>
</dbReference>
<feature type="region of interest" description="Disordered" evidence="8">
    <location>
        <begin position="328"/>
        <end position="355"/>
    </location>
</feature>
<dbReference type="GO" id="GO:0016567">
    <property type="term" value="P:protein ubiquitination"/>
    <property type="evidence" value="ECO:0007669"/>
    <property type="project" value="TreeGrafter"/>
</dbReference>
<dbReference type="InterPro" id="IPR001876">
    <property type="entry name" value="Znf_RanBP2"/>
</dbReference>
<dbReference type="Pfam" id="PF13920">
    <property type="entry name" value="zf-C3HC4_3"/>
    <property type="match status" value="1"/>
</dbReference>
<dbReference type="SUPFAM" id="SSF57850">
    <property type="entry name" value="RING/U-box"/>
    <property type="match status" value="1"/>
</dbReference>
<organism evidence="11 12">
    <name type="scientific">Meganyctiphanes norvegica</name>
    <name type="common">Northern krill</name>
    <name type="synonym">Thysanopoda norvegica</name>
    <dbReference type="NCBI Taxonomy" id="48144"/>
    <lineage>
        <taxon>Eukaryota</taxon>
        <taxon>Metazoa</taxon>
        <taxon>Ecdysozoa</taxon>
        <taxon>Arthropoda</taxon>
        <taxon>Crustacea</taxon>
        <taxon>Multicrustacea</taxon>
        <taxon>Malacostraca</taxon>
        <taxon>Eumalacostraca</taxon>
        <taxon>Eucarida</taxon>
        <taxon>Euphausiacea</taxon>
        <taxon>Euphausiidae</taxon>
        <taxon>Meganyctiphanes</taxon>
    </lineage>
</organism>
<keyword evidence="12" id="KW-1185">Reference proteome</keyword>
<keyword evidence="4 7" id="KW-0863">Zinc-finger</keyword>
<dbReference type="PANTHER" id="PTHR46858">
    <property type="entry name" value="OS05G0521000 PROTEIN"/>
    <property type="match status" value="1"/>
</dbReference>
<evidence type="ECO:0000256" key="5">
    <source>
        <dbReference type="ARBA" id="ARBA00022833"/>
    </source>
</evidence>
<evidence type="ECO:0000313" key="12">
    <source>
        <dbReference type="Proteomes" id="UP001497623"/>
    </source>
</evidence>
<dbReference type="GO" id="GO:0061630">
    <property type="term" value="F:ubiquitin protein ligase activity"/>
    <property type="evidence" value="ECO:0007669"/>
    <property type="project" value="TreeGrafter"/>
</dbReference>
<dbReference type="InterPro" id="IPR036443">
    <property type="entry name" value="Znf_RanBP2_sf"/>
</dbReference>
<dbReference type="Gene3D" id="3.30.40.10">
    <property type="entry name" value="Zinc/RING finger domain, C3HC4 (zinc finger)"/>
    <property type="match status" value="1"/>
</dbReference>
<dbReference type="GO" id="GO:0008270">
    <property type="term" value="F:zinc ion binding"/>
    <property type="evidence" value="ECO:0007669"/>
    <property type="project" value="UniProtKB-KW"/>
</dbReference>
<keyword evidence="6" id="KW-0539">Nucleus</keyword>
<dbReference type="GO" id="GO:0043066">
    <property type="term" value="P:negative regulation of apoptotic process"/>
    <property type="evidence" value="ECO:0007669"/>
    <property type="project" value="InterPro"/>
</dbReference>
<evidence type="ECO:0000259" key="10">
    <source>
        <dbReference type="PROSITE" id="PS51925"/>
    </source>
</evidence>
<comment type="subcellular location">
    <subcellularLocation>
        <location evidence="1">Nucleus</location>
    </subcellularLocation>
</comment>
<dbReference type="PANTHER" id="PTHR46858:SF5">
    <property type="entry name" value="E3 UBIQUITIN-PROTEIN LIGASE APD1-RELATED"/>
    <property type="match status" value="1"/>
</dbReference>
<dbReference type="InterPro" id="IPR016495">
    <property type="entry name" value="p53_neg-reg_MDM_2/4"/>
</dbReference>
<dbReference type="InterPro" id="IPR003121">
    <property type="entry name" value="SWIB_MDM2_domain"/>
</dbReference>
<keyword evidence="3" id="KW-0479">Metal-binding</keyword>
<dbReference type="PROSITE" id="PS01358">
    <property type="entry name" value="ZF_RANBP2_1"/>
    <property type="match status" value="1"/>
</dbReference>
<proteinExistence type="inferred from homology"/>
<comment type="similarity">
    <text evidence="2">Belongs to the MDM2/MDM4 family.</text>
</comment>
<dbReference type="InterPro" id="IPR001841">
    <property type="entry name" value="Znf_RING"/>
</dbReference>
<evidence type="ECO:0000259" key="9">
    <source>
        <dbReference type="PROSITE" id="PS50089"/>
    </source>
</evidence>
<evidence type="ECO:0000256" key="4">
    <source>
        <dbReference type="ARBA" id="ARBA00022771"/>
    </source>
</evidence>
<feature type="compositionally biased region" description="Basic and acidic residues" evidence="8">
    <location>
        <begin position="493"/>
        <end position="509"/>
    </location>
</feature>
<dbReference type="GO" id="GO:0005634">
    <property type="term" value="C:nucleus"/>
    <property type="evidence" value="ECO:0007669"/>
    <property type="project" value="UniProtKB-SubCell"/>
</dbReference>
<dbReference type="AlphaFoldDB" id="A0AAV2QJD3"/>
<evidence type="ECO:0000256" key="1">
    <source>
        <dbReference type="ARBA" id="ARBA00004123"/>
    </source>
</evidence>
<dbReference type="Gene3D" id="1.10.245.10">
    <property type="entry name" value="SWIB/MDM2 domain"/>
    <property type="match status" value="1"/>
</dbReference>
<dbReference type="GO" id="GO:0051726">
    <property type="term" value="P:regulation of cell cycle"/>
    <property type="evidence" value="ECO:0007669"/>
    <property type="project" value="InterPro"/>
</dbReference>
<comment type="caution">
    <text evidence="11">The sequence shown here is derived from an EMBL/GenBank/DDBJ whole genome shotgun (WGS) entry which is preliminary data.</text>
</comment>
<gene>
    <name evidence="11" type="ORF">MNOR_LOCUS13730</name>
</gene>
<dbReference type="PROSITE" id="PS51925">
    <property type="entry name" value="SWIB_MDM2"/>
    <property type="match status" value="1"/>
</dbReference>
<feature type="compositionally biased region" description="Basic residues" evidence="8">
    <location>
        <begin position="329"/>
        <end position="346"/>
    </location>
</feature>
<evidence type="ECO:0000256" key="2">
    <source>
        <dbReference type="ARBA" id="ARBA00005803"/>
    </source>
</evidence>
<dbReference type="EMBL" id="CAXKWB010007981">
    <property type="protein sequence ID" value="CAL4089187.1"/>
    <property type="molecule type" value="Genomic_DNA"/>
</dbReference>
<evidence type="ECO:0000313" key="11">
    <source>
        <dbReference type="EMBL" id="CAL4089187.1"/>
    </source>
</evidence>
<dbReference type="InterPro" id="IPR013083">
    <property type="entry name" value="Znf_RING/FYVE/PHD"/>
</dbReference>
<name>A0AAV2QJD3_MEGNR</name>
<dbReference type="SUPFAM" id="SSF47592">
    <property type="entry name" value="SWIB/MDM2 domain"/>
    <property type="match status" value="1"/>
</dbReference>
<dbReference type="GO" id="GO:0010468">
    <property type="term" value="P:regulation of gene expression"/>
    <property type="evidence" value="ECO:0007669"/>
    <property type="project" value="TreeGrafter"/>
</dbReference>
<dbReference type="PROSITE" id="PS50089">
    <property type="entry name" value="ZF_RING_2"/>
    <property type="match status" value="1"/>
</dbReference>
<feature type="region of interest" description="Disordered" evidence="8">
    <location>
        <begin position="20"/>
        <end position="44"/>
    </location>
</feature>
<dbReference type="PIRSF" id="PIRSF006748">
    <property type="entry name" value="p53_MDM_2/4"/>
    <property type="match status" value="1"/>
</dbReference>
<evidence type="ECO:0000256" key="6">
    <source>
        <dbReference type="ARBA" id="ARBA00023242"/>
    </source>
</evidence>
<feature type="domain" description="RING-type" evidence="9">
    <location>
        <begin position="560"/>
        <end position="601"/>
    </location>
</feature>
<feature type="compositionally biased region" description="Polar residues" evidence="8">
    <location>
        <begin position="438"/>
        <end position="453"/>
    </location>
</feature>
<feature type="region of interest" description="Disordered" evidence="8">
    <location>
        <begin position="438"/>
        <end position="509"/>
    </location>
</feature>
<evidence type="ECO:0000256" key="8">
    <source>
        <dbReference type="SAM" id="MobiDB-lite"/>
    </source>
</evidence>
<evidence type="ECO:0000256" key="3">
    <source>
        <dbReference type="ARBA" id="ARBA00022723"/>
    </source>
</evidence>
<sequence length="613" mass="68247">MTGHCGSGSGIGNQAANDAAISRSSLQPQQPQQITSAGAGRTAGQPAPNTKLFYLKPALRECFACVGATNKQYPWKEVLQLLGAYIKLKNIISTKDPRVIDCKNDPLSSVLGVDSFAYGREVISLFINQVIPVEIFNDNTVPILTEPPISNIRTPSEAHTSTSQRVASVASTSTFTTDYTGKYVLIAWNQCIPEVPAPAPESDTETIFSYQGYQTASCHNTEYEESEAEEVSSYEEYELASDDAQEQGVPSEDNETDIENVFEVVNIDVYNIDVYSEEDWADEDSSSSDEDPDLACFSWACLSCGIKNQPYVNYCEQCWKVRKDIHPDRPRRRKRRKSRGKKNKSHRISEKQSDKTIVENFLPPASFERSVSLDSSTLLSMSKKSQSQISVDYTSSQDSGIGSQDFLGEDLLAEMSDKVTDTTKDSKHIKKIENQIETTHQIKIRPSSSNVGEVSTDDDIKIRPSCSNVGEVSERKNPSVKKRRRSSDEEVEETKRKKNDDESEGAKKWPELLQTDSFKEWFMSEEGHKFLYSKEIQDVLINASCSGEDSAPVTGLSALCSICLHRPKNGSIVHGRISHIATCYPCARRLLDTGSRCPVCRRKIHMVTKTIVT</sequence>
<keyword evidence="5" id="KW-0862">Zinc</keyword>
<reference evidence="11 12" key="1">
    <citation type="submission" date="2024-05" db="EMBL/GenBank/DDBJ databases">
        <authorList>
            <person name="Wallberg A."/>
        </authorList>
    </citation>
    <scope>NUCLEOTIDE SEQUENCE [LARGE SCALE GENOMIC DNA]</scope>
</reference>
<evidence type="ECO:0000256" key="7">
    <source>
        <dbReference type="PROSITE-ProRule" id="PRU00175"/>
    </source>
</evidence>
<protein>
    <submittedName>
        <fullName evidence="11">Uncharacterized protein</fullName>
    </submittedName>
</protein>
<dbReference type="CDD" id="cd16646">
    <property type="entry name" value="mRING-HC-C2H2C4_MDM2-like"/>
    <property type="match status" value="1"/>
</dbReference>